<evidence type="ECO:0000256" key="4">
    <source>
        <dbReference type="ARBA" id="ARBA00022984"/>
    </source>
</evidence>
<comment type="pathway">
    <text evidence="1 7">Cell wall biogenesis; peptidoglycan biosynthesis.</text>
</comment>
<dbReference type="Gene3D" id="2.60.40.3710">
    <property type="match status" value="1"/>
</dbReference>
<dbReference type="Gene3D" id="2.40.440.10">
    <property type="entry name" value="L,D-transpeptidase catalytic domain-like"/>
    <property type="match status" value="1"/>
</dbReference>
<evidence type="ECO:0000259" key="9">
    <source>
        <dbReference type="PROSITE" id="PS52029"/>
    </source>
</evidence>
<dbReference type="PANTHER" id="PTHR30582">
    <property type="entry name" value="L,D-TRANSPEPTIDASE"/>
    <property type="match status" value="1"/>
</dbReference>
<dbReference type="Proteomes" id="UP001596337">
    <property type="component" value="Unassembled WGS sequence"/>
</dbReference>
<dbReference type="RefSeq" id="WP_345391228.1">
    <property type="nucleotide sequence ID" value="NZ_BAABLA010000007.1"/>
</dbReference>
<accession>A0ABW2CAD1</accession>
<dbReference type="CDD" id="cd13432">
    <property type="entry name" value="LDT_IgD_like_2"/>
    <property type="match status" value="1"/>
</dbReference>
<evidence type="ECO:0000256" key="2">
    <source>
        <dbReference type="ARBA" id="ARBA00022679"/>
    </source>
</evidence>
<keyword evidence="6 7" id="KW-0961">Cell wall biogenesis/degradation</keyword>
<protein>
    <submittedName>
        <fullName evidence="10">Ig-like domain-containing protein</fullName>
    </submittedName>
</protein>
<dbReference type="PROSITE" id="PS52029">
    <property type="entry name" value="LD_TPASE"/>
    <property type="match status" value="1"/>
</dbReference>
<gene>
    <name evidence="10" type="ORF">ACFQGD_30785</name>
</gene>
<reference evidence="11" key="1">
    <citation type="journal article" date="2019" name="Int. J. Syst. Evol. Microbiol.">
        <title>The Global Catalogue of Microorganisms (GCM) 10K type strain sequencing project: providing services to taxonomists for standard genome sequencing and annotation.</title>
        <authorList>
            <consortium name="The Broad Institute Genomics Platform"/>
            <consortium name="The Broad Institute Genome Sequencing Center for Infectious Disease"/>
            <person name="Wu L."/>
            <person name="Ma J."/>
        </authorList>
    </citation>
    <scope>NUCLEOTIDE SEQUENCE [LARGE SCALE GENOMIC DNA]</scope>
    <source>
        <strain evidence="11">KCTC 32255</strain>
    </source>
</reference>
<feature type="chain" id="PRO_5047422247" evidence="8">
    <location>
        <begin position="26"/>
        <end position="389"/>
    </location>
</feature>
<dbReference type="Pfam" id="PF17964">
    <property type="entry name" value="Big_10"/>
    <property type="match status" value="1"/>
</dbReference>
<proteinExistence type="predicted"/>
<name>A0ABW2CAD1_9PSEU</name>
<dbReference type="SUPFAM" id="SSF141523">
    <property type="entry name" value="L,D-transpeptidase catalytic domain-like"/>
    <property type="match status" value="1"/>
</dbReference>
<evidence type="ECO:0000313" key="11">
    <source>
        <dbReference type="Proteomes" id="UP001596337"/>
    </source>
</evidence>
<feature type="signal peptide" evidence="8">
    <location>
        <begin position="1"/>
        <end position="25"/>
    </location>
</feature>
<comment type="caution">
    <text evidence="10">The sequence shown here is derived from an EMBL/GenBank/DDBJ whole genome shotgun (WGS) entry which is preliminary data.</text>
</comment>
<organism evidence="10 11">
    <name type="scientific">Haloechinothrix salitolerans</name>
    <dbReference type="NCBI Taxonomy" id="926830"/>
    <lineage>
        <taxon>Bacteria</taxon>
        <taxon>Bacillati</taxon>
        <taxon>Actinomycetota</taxon>
        <taxon>Actinomycetes</taxon>
        <taxon>Pseudonocardiales</taxon>
        <taxon>Pseudonocardiaceae</taxon>
        <taxon>Haloechinothrix</taxon>
    </lineage>
</organism>
<feature type="active site" description="Nucleophile" evidence="7">
    <location>
        <position position="337"/>
    </location>
</feature>
<evidence type="ECO:0000256" key="3">
    <source>
        <dbReference type="ARBA" id="ARBA00022960"/>
    </source>
</evidence>
<dbReference type="PROSITE" id="PS51318">
    <property type="entry name" value="TAT"/>
    <property type="match status" value="1"/>
</dbReference>
<keyword evidence="3 7" id="KW-0133">Cell shape</keyword>
<dbReference type="PROSITE" id="PS51257">
    <property type="entry name" value="PROKAR_LIPOPROTEIN"/>
    <property type="match status" value="1"/>
</dbReference>
<sequence>MLGRRTVLRTAAMAGGGVVMGSAVACSGDDEGVGAGGAQAAPKPVAVISTTPADGATDVGVKDDIVVRVEQGTLRDVTLTNADGEQVDGTFAEDKRSWRVTEPLGFGKEYRYTARAVGTDDKEVEVTGGFTTLTPASAVRATINPIDDVTVGVAMPISVRFDEPVTDKAAAERALSVESDPPVEGSWAWLHDRQADWRPREYWPEGTRVKAAAMLYGVHYGGGAYGRADLTTEFNIGRNQVVKIHTPDHEMRVYRDGELYKTYPSSNGKDKNPDLNTPNGTMIVMAKHEKARFDNARYGYTNVWKKWAVRFSNHGEFIHENEDNRANIGKKNTSHGCVNLTNEDAKEYYQTAMIGDPVEVTGAKKDMPKTSDVNDWLYDWETWQSMSAL</sequence>
<keyword evidence="4 7" id="KW-0573">Peptidoglycan synthesis</keyword>
<evidence type="ECO:0000256" key="7">
    <source>
        <dbReference type="PROSITE-ProRule" id="PRU01373"/>
    </source>
</evidence>
<dbReference type="EMBL" id="JBHSXX010000001">
    <property type="protein sequence ID" value="MFC6871518.1"/>
    <property type="molecule type" value="Genomic_DNA"/>
</dbReference>
<dbReference type="PANTHER" id="PTHR30582:SF2">
    <property type="entry name" value="L,D-TRANSPEPTIDASE YCIB-RELATED"/>
    <property type="match status" value="1"/>
</dbReference>
<evidence type="ECO:0000256" key="1">
    <source>
        <dbReference type="ARBA" id="ARBA00004752"/>
    </source>
</evidence>
<evidence type="ECO:0000256" key="8">
    <source>
        <dbReference type="SAM" id="SignalP"/>
    </source>
</evidence>
<dbReference type="InterPro" id="IPR041280">
    <property type="entry name" value="Big_10"/>
</dbReference>
<keyword evidence="11" id="KW-1185">Reference proteome</keyword>
<evidence type="ECO:0000256" key="5">
    <source>
        <dbReference type="ARBA" id="ARBA00023315"/>
    </source>
</evidence>
<dbReference type="Pfam" id="PF03734">
    <property type="entry name" value="YkuD"/>
    <property type="match status" value="1"/>
</dbReference>
<keyword evidence="2" id="KW-0808">Transferase</keyword>
<dbReference type="InterPro" id="IPR038063">
    <property type="entry name" value="Transpep_catalytic_dom"/>
</dbReference>
<feature type="domain" description="L,D-TPase catalytic" evidence="9">
    <location>
        <begin position="240"/>
        <end position="361"/>
    </location>
</feature>
<dbReference type="CDD" id="cd16913">
    <property type="entry name" value="YkuD_like"/>
    <property type="match status" value="1"/>
</dbReference>
<keyword evidence="5" id="KW-0012">Acyltransferase</keyword>
<dbReference type="InterPro" id="IPR050979">
    <property type="entry name" value="LD-transpeptidase"/>
</dbReference>
<feature type="active site" description="Proton donor/acceptor" evidence="7">
    <location>
        <position position="319"/>
    </location>
</feature>
<evidence type="ECO:0000256" key="6">
    <source>
        <dbReference type="ARBA" id="ARBA00023316"/>
    </source>
</evidence>
<keyword evidence="8" id="KW-0732">Signal</keyword>
<evidence type="ECO:0000313" key="10">
    <source>
        <dbReference type="EMBL" id="MFC6871518.1"/>
    </source>
</evidence>
<dbReference type="InterPro" id="IPR005490">
    <property type="entry name" value="LD_TPept_cat_dom"/>
</dbReference>
<dbReference type="Gene3D" id="2.60.40.3780">
    <property type="match status" value="1"/>
</dbReference>
<dbReference type="InterPro" id="IPR006311">
    <property type="entry name" value="TAT_signal"/>
</dbReference>